<dbReference type="Proteomes" id="UP000016930">
    <property type="component" value="Unassembled WGS sequence"/>
</dbReference>
<evidence type="ECO:0000259" key="1">
    <source>
        <dbReference type="PROSITE" id="PS50097"/>
    </source>
</evidence>
<dbReference type="AlphaFoldDB" id="M2RF94"/>
<dbReference type="OrthoDB" id="3357985at2759"/>
<dbReference type="STRING" id="914234.M2RF94"/>
<name>M2RF94_CERS8</name>
<feature type="domain" description="BTB" evidence="1">
    <location>
        <begin position="28"/>
        <end position="93"/>
    </location>
</feature>
<gene>
    <name evidence="2" type="ORF">CERSUDRAFT_106121</name>
</gene>
<dbReference type="Pfam" id="PF00651">
    <property type="entry name" value="BTB"/>
    <property type="match status" value="1"/>
</dbReference>
<proteinExistence type="predicted"/>
<dbReference type="EMBL" id="KB445797">
    <property type="protein sequence ID" value="EMD37127.1"/>
    <property type="molecule type" value="Genomic_DNA"/>
</dbReference>
<organism evidence="2 3">
    <name type="scientific">Ceriporiopsis subvermispora (strain B)</name>
    <name type="common">White-rot fungus</name>
    <name type="synonym">Gelatoporia subvermispora</name>
    <dbReference type="NCBI Taxonomy" id="914234"/>
    <lineage>
        <taxon>Eukaryota</taxon>
        <taxon>Fungi</taxon>
        <taxon>Dikarya</taxon>
        <taxon>Basidiomycota</taxon>
        <taxon>Agaricomycotina</taxon>
        <taxon>Agaricomycetes</taxon>
        <taxon>Polyporales</taxon>
        <taxon>Gelatoporiaceae</taxon>
        <taxon>Gelatoporia</taxon>
    </lineage>
</organism>
<dbReference type="HOGENOM" id="CLU_052397_0_1_1"/>
<evidence type="ECO:0000313" key="2">
    <source>
        <dbReference type="EMBL" id="EMD37127.1"/>
    </source>
</evidence>
<dbReference type="SUPFAM" id="SSF54695">
    <property type="entry name" value="POZ domain"/>
    <property type="match status" value="1"/>
</dbReference>
<dbReference type="InterPro" id="IPR011333">
    <property type="entry name" value="SKP1/BTB/POZ_sf"/>
</dbReference>
<keyword evidence="3" id="KW-1185">Reference proteome</keyword>
<dbReference type="PROSITE" id="PS50097">
    <property type="entry name" value="BTB"/>
    <property type="match status" value="1"/>
</dbReference>
<evidence type="ECO:0000313" key="3">
    <source>
        <dbReference type="Proteomes" id="UP000016930"/>
    </source>
</evidence>
<reference evidence="2 3" key="1">
    <citation type="journal article" date="2012" name="Proc. Natl. Acad. Sci. U.S.A.">
        <title>Comparative genomics of Ceriporiopsis subvermispora and Phanerochaete chrysosporium provide insight into selective ligninolysis.</title>
        <authorList>
            <person name="Fernandez-Fueyo E."/>
            <person name="Ruiz-Duenas F.J."/>
            <person name="Ferreira P."/>
            <person name="Floudas D."/>
            <person name="Hibbett D.S."/>
            <person name="Canessa P."/>
            <person name="Larrondo L.F."/>
            <person name="James T.Y."/>
            <person name="Seelenfreund D."/>
            <person name="Lobos S."/>
            <person name="Polanco R."/>
            <person name="Tello M."/>
            <person name="Honda Y."/>
            <person name="Watanabe T."/>
            <person name="Watanabe T."/>
            <person name="Ryu J.S."/>
            <person name="Kubicek C.P."/>
            <person name="Schmoll M."/>
            <person name="Gaskell J."/>
            <person name="Hammel K.E."/>
            <person name="St John F.J."/>
            <person name="Vanden Wymelenberg A."/>
            <person name="Sabat G."/>
            <person name="Splinter BonDurant S."/>
            <person name="Syed K."/>
            <person name="Yadav J.S."/>
            <person name="Doddapaneni H."/>
            <person name="Subramanian V."/>
            <person name="Lavin J.L."/>
            <person name="Oguiza J.A."/>
            <person name="Perez G."/>
            <person name="Pisabarro A.G."/>
            <person name="Ramirez L."/>
            <person name="Santoyo F."/>
            <person name="Master E."/>
            <person name="Coutinho P.M."/>
            <person name="Henrissat B."/>
            <person name="Lombard V."/>
            <person name="Magnuson J.K."/>
            <person name="Kuees U."/>
            <person name="Hori C."/>
            <person name="Igarashi K."/>
            <person name="Samejima M."/>
            <person name="Held B.W."/>
            <person name="Barry K.W."/>
            <person name="LaButti K.M."/>
            <person name="Lapidus A."/>
            <person name="Lindquist E.A."/>
            <person name="Lucas S.M."/>
            <person name="Riley R."/>
            <person name="Salamov A.A."/>
            <person name="Hoffmeister D."/>
            <person name="Schwenk D."/>
            <person name="Hadar Y."/>
            <person name="Yarden O."/>
            <person name="de Vries R.P."/>
            <person name="Wiebenga A."/>
            <person name="Stenlid J."/>
            <person name="Eastwood D."/>
            <person name="Grigoriev I.V."/>
            <person name="Berka R.M."/>
            <person name="Blanchette R.A."/>
            <person name="Kersten P."/>
            <person name="Martinez A.T."/>
            <person name="Vicuna R."/>
            <person name="Cullen D."/>
        </authorList>
    </citation>
    <scope>NUCLEOTIDE SEQUENCE [LARGE SCALE GENOMIC DNA]</scope>
    <source>
        <strain evidence="2 3">B</strain>
    </source>
</reference>
<dbReference type="CDD" id="cd18186">
    <property type="entry name" value="BTB_POZ_ZBTB_KLHL-like"/>
    <property type="match status" value="1"/>
</dbReference>
<dbReference type="SMART" id="SM00225">
    <property type="entry name" value="BTB"/>
    <property type="match status" value="1"/>
</dbReference>
<sequence length="320" mass="36141">MSQPDMQAPETDNAAHRVVPAPLRPDSADVIIRSCDKVDYLVHKAVLSMASTVFEDMFSIPQPEDSPKSAKGLPIIDFSEDSRTLDIILRLCYPLDFMSPINIIDRLQSLLQAAQKYVLCDVMQRLANQMQLRTTAAQAPLRIYALANSFGLEEATRTAAKQMLHLKPADIKFVPELRLISAAAYHRLLEYHEECRRIASEVVTDAKVLDSLRSSAGLNRFVVKELHGPGCQSVLVKSSTNEFRMPAYIHRYLGAIARELEATPAVPIPLYRRHLNATHREAVKCQICRQYKWSDFLDLAIVLSQQVERSISQVRLIYEP</sequence>
<protein>
    <recommendedName>
        <fullName evidence="1">BTB domain-containing protein</fullName>
    </recommendedName>
</protein>
<dbReference type="Gene3D" id="3.30.710.10">
    <property type="entry name" value="Potassium Channel Kv1.1, Chain A"/>
    <property type="match status" value="1"/>
</dbReference>
<accession>M2RF94</accession>
<dbReference type="InterPro" id="IPR000210">
    <property type="entry name" value="BTB/POZ_dom"/>
</dbReference>